<sequence length="541" mass="58963">MNTSQFMDKQIMDLSNSQNKNTADTDFMDLNIHPPPQEDHHHDVGDGGDKKDEILPNYDFQPIRPIASSQLSNFDSVDVGGTRVWASAEFEPNYGLRNYGSLDSVVPSKVAVEKDRTVLDAALISEIDRTMKKYADNLMHALEGVSARLSQLETRSRNLENSVDDLRTSVGNNYGNTDGKLRQIENMIREVQTGVQVVKDKQEILETQLQLSKIQVSKSEQQPEPHIVGHMDTLQQQATMASAPLQSHQQLPPAALPQPPSNAPPPPNPQPNQFPQNIMPMPISHRDSYYPPPGQTPEAPPPQQYQLPPPQQLQPPMASPPSPRPQYQPPNQIQYSQPPPMSLQQPNPSQSQPPSIHLSEEAAYLTQNYPPARQPGGGPPPQQFHGNPSQMYEPPPPPRTGPGFPSQYGPSPGFGEPYSYGGSQYGSGSPVKSQQQHSSPNMGPGGSGYPQLPTARILPQAVPTATAVGGGGAGSSFGSGNRVPIDDVVDKVTNMGFSRDQVRATVRKLTENGQAVDLNVVLDKLMTDGVESANPRPWFGR</sequence>
<gene>
    <name evidence="1" type="ORF">L1987_71807</name>
</gene>
<keyword evidence="2" id="KW-1185">Reference proteome</keyword>
<dbReference type="Proteomes" id="UP001056120">
    <property type="component" value="Linkage Group LG24"/>
</dbReference>
<reference evidence="1 2" key="2">
    <citation type="journal article" date="2022" name="Mol. Ecol. Resour.">
        <title>The genomes of chicory, endive, great burdock and yacon provide insights into Asteraceae paleo-polyploidization history and plant inulin production.</title>
        <authorList>
            <person name="Fan W."/>
            <person name="Wang S."/>
            <person name="Wang H."/>
            <person name="Wang A."/>
            <person name="Jiang F."/>
            <person name="Liu H."/>
            <person name="Zhao H."/>
            <person name="Xu D."/>
            <person name="Zhang Y."/>
        </authorList>
    </citation>
    <scope>NUCLEOTIDE SEQUENCE [LARGE SCALE GENOMIC DNA]</scope>
    <source>
        <strain evidence="2">cv. Yunnan</strain>
        <tissue evidence="1">Leaves</tissue>
    </source>
</reference>
<dbReference type="EMBL" id="CM042041">
    <property type="protein sequence ID" value="KAI3713233.1"/>
    <property type="molecule type" value="Genomic_DNA"/>
</dbReference>
<accession>A0ACB9ATT4</accession>
<comment type="caution">
    <text evidence="1">The sequence shown here is derived from an EMBL/GenBank/DDBJ whole genome shotgun (WGS) entry which is preliminary data.</text>
</comment>
<evidence type="ECO:0000313" key="1">
    <source>
        <dbReference type="EMBL" id="KAI3713233.1"/>
    </source>
</evidence>
<evidence type="ECO:0000313" key="2">
    <source>
        <dbReference type="Proteomes" id="UP001056120"/>
    </source>
</evidence>
<name>A0ACB9ATT4_9ASTR</name>
<reference evidence="2" key="1">
    <citation type="journal article" date="2022" name="Mol. Ecol. Resour.">
        <title>The genomes of chicory, endive, great burdock and yacon provide insights into Asteraceae palaeo-polyploidization history and plant inulin production.</title>
        <authorList>
            <person name="Fan W."/>
            <person name="Wang S."/>
            <person name="Wang H."/>
            <person name="Wang A."/>
            <person name="Jiang F."/>
            <person name="Liu H."/>
            <person name="Zhao H."/>
            <person name="Xu D."/>
            <person name="Zhang Y."/>
        </authorList>
    </citation>
    <scope>NUCLEOTIDE SEQUENCE [LARGE SCALE GENOMIC DNA]</scope>
    <source>
        <strain evidence="2">cv. Yunnan</strain>
    </source>
</reference>
<protein>
    <submittedName>
        <fullName evidence="1">Uncharacterized protein</fullName>
    </submittedName>
</protein>
<proteinExistence type="predicted"/>
<organism evidence="1 2">
    <name type="scientific">Smallanthus sonchifolius</name>
    <dbReference type="NCBI Taxonomy" id="185202"/>
    <lineage>
        <taxon>Eukaryota</taxon>
        <taxon>Viridiplantae</taxon>
        <taxon>Streptophyta</taxon>
        <taxon>Embryophyta</taxon>
        <taxon>Tracheophyta</taxon>
        <taxon>Spermatophyta</taxon>
        <taxon>Magnoliopsida</taxon>
        <taxon>eudicotyledons</taxon>
        <taxon>Gunneridae</taxon>
        <taxon>Pentapetalae</taxon>
        <taxon>asterids</taxon>
        <taxon>campanulids</taxon>
        <taxon>Asterales</taxon>
        <taxon>Asteraceae</taxon>
        <taxon>Asteroideae</taxon>
        <taxon>Heliantheae alliance</taxon>
        <taxon>Millerieae</taxon>
        <taxon>Smallanthus</taxon>
    </lineage>
</organism>